<dbReference type="SMART" id="SM00228">
    <property type="entry name" value="PDZ"/>
    <property type="match status" value="2"/>
</dbReference>
<feature type="signal peptide" evidence="3">
    <location>
        <begin position="1"/>
        <end position="26"/>
    </location>
</feature>
<proteinExistence type="predicted"/>
<dbReference type="InterPro" id="IPR001478">
    <property type="entry name" value="PDZ"/>
</dbReference>
<dbReference type="PANTHER" id="PTHR42837">
    <property type="entry name" value="REGULATOR OF SIGMA-E PROTEASE RSEP"/>
    <property type="match status" value="1"/>
</dbReference>
<evidence type="ECO:0000256" key="3">
    <source>
        <dbReference type="SAM" id="SignalP"/>
    </source>
</evidence>
<keyword evidence="6" id="KW-1185">Reference proteome</keyword>
<accession>A0ABV7RSX7</accession>
<dbReference type="PANTHER" id="PTHR42837:SF2">
    <property type="entry name" value="MEMBRANE METALLOPROTEASE ARASP2, CHLOROPLASTIC-RELATED"/>
    <property type="match status" value="1"/>
</dbReference>
<feature type="domain" description="PDZ" evidence="4">
    <location>
        <begin position="63"/>
        <end position="120"/>
    </location>
</feature>
<evidence type="ECO:0000313" key="5">
    <source>
        <dbReference type="EMBL" id="MFC3550931.1"/>
    </source>
</evidence>
<organism evidence="5 6">
    <name type="scientific">Lysobacter cavernae</name>
    <dbReference type="NCBI Taxonomy" id="1685901"/>
    <lineage>
        <taxon>Bacteria</taxon>
        <taxon>Pseudomonadati</taxon>
        <taxon>Pseudomonadota</taxon>
        <taxon>Gammaproteobacteria</taxon>
        <taxon>Lysobacterales</taxon>
        <taxon>Lysobacteraceae</taxon>
        <taxon>Lysobacter</taxon>
    </lineage>
</organism>
<gene>
    <name evidence="5" type="ORF">ACFOLC_07850</name>
</gene>
<reference evidence="6" key="1">
    <citation type="journal article" date="2019" name="Int. J. Syst. Evol. Microbiol.">
        <title>The Global Catalogue of Microorganisms (GCM) 10K type strain sequencing project: providing services to taxonomists for standard genome sequencing and annotation.</title>
        <authorList>
            <consortium name="The Broad Institute Genomics Platform"/>
            <consortium name="The Broad Institute Genome Sequencing Center for Infectious Disease"/>
            <person name="Wu L."/>
            <person name="Ma J."/>
        </authorList>
    </citation>
    <scope>NUCLEOTIDE SEQUENCE [LARGE SCALE GENOMIC DNA]</scope>
    <source>
        <strain evidence="6">KCTC 42875</strain>
    </source>
</reference>
<dbReference type="Proteomes" id="UP001595740">
    <property type="component" value="Unassembled WGS sequence"/>
</dbReference>
<dbReference type="InterPro" id="IPR004387">
    <property type="entry name" value="Pept_M50_Zn"/>
</dbReference>
<feature type="region of interest" description="Disordered" evidence="2">
    <location>
        <begin position="372"/>
        <end position="417"/>
    </location>
</feature>
<evidence type="ECO:0000256" key="2">
    <source>
        <dbReference type="SAM" id="MobiDB-lite"/>
    </source>
</evidence>
<name>A0ABV7RSX7_9GAMM</name>
<evidence type="ECO:0000313" key="6">
    <source>
        <dbReference type="Proteomes" id="UP001595740"/>
    </source>
</evidence>
<evidence type="ECO:0000256" key="1">
    <source>
        <dbReference type="ARBA" id="ARBA00001947"/>
    </source>
</evidence>
<keyword evidence="3" id="KW-0732">Signal</keyword>
<protein>
    <submittedName>
        <fullName evidence="5">PDZ domain-containing protein</fullName>
    </submittedName>
</protein>
<comment type="cofactor">
    <cofactor evidence="1">
        <name>Zn(2+)</name>
        <dbReference type="ChEBI" id="CHEBI:29105"/>
    </cofactor>
</comment>
<dbReference type="RefSeq" id="WP_386758693.1">
    <property type="nucleotide sequence ID" value="NZ_JBHRXK010000003.1"/>
</dbReference>
<feature type="chain" id="PRO_5046949177" evidence="3">
    <location>
        <begin position="27"/>
        <end position="417"/>
    </location>
</feature>
<dbReference type="PROSITE" id="PS50106">
    <property type="entry name" value="PDZ"/>
    <property type="match status" value="1"/>
</dbReference>
<dbReference type="InterPro" id="IPR036034">
    <property type="entry name" value="PDZ_sf"/>
</dbReference>
<dbReference type="EMBL" id="JBHRXK010000003">
    <property type="protein sequence ID" value="MFC3550931.1"/>
    <property type="molecule type" value="Genomic_DNA"/>
</dbReference>
<evidence type="ECO:0000259" key="4">
    <source>
        <dbReference type="PROSITE" id="PS50106"/>
    </source>
</evidence>
<comment type="caution">
    <text evidence="5">The sequence shown here is derived from an EMBL/GenBank/DDBJ whole genome shotgun (WGS) entry which is preliminary data.</text>
</comment>
<sequence>MKLPSSPSVYATGLALALTLAGGTYAQATDADEKALASARADLDRASQRVSELSRKLGRPTPAVVIERRAVRKPVLGVVLSPDAQRGVHIAAVTPNSGAANAGLRSGDRIVSIEGKAIAGQDGLARAVSARTLLGDIEASQPVTLGYERDGKPTLIKVMPQLGERIVVMRDAPVGVTFGGAISAQEHVDGRIDIEADSITVDVSDQPGSAQTRRKAIRHDARNAGGADAHAFVLETAPGIAPEVQREIVWFGPEDSCKGDDCRRRLPLLTEAFRWNGLNLASVDAQLGRYFGTDRGVLVLSAGPELVGLQTGDVIHSIDGKAVASPREAMAALRGKPAGSKANVAYLRDRKPATAQVSVPKAMPLRLPPVPPAPPAPLVPPAPTAPPAAPVAPPSLPAPPTPPTPPVAPPPQVALVL</sequence>
<dbReference type="SUPFAM" id="SSF50156">
    <property type="entry name" value="PDZ domain-like"/>
    <property type="match status" value="2"/>
</dbReference>
<dbReference type="Pfam" id="PF13180">
    <property type="entry name" value="PDZ_2"/>
    <property type="match status" value="2"/>
</dbReference>
<dbReference type="Gene3D" id="2.30.42.10">
    <property type="match status" value="2"/>
</dbReference>